<organism evidence="2 3">
    <name type="scientific">Halovenus aranensis</name>
    <dbReference type="NCBI Taxonomy" id="890420"/>
    <lineage>
        <taxon>Archaea</taxon>
        <taxon>Methanobacteriati</taxon>
        <taxon>Methanobacteriota</taxon>
        <taxon>Stenosarchaea group</taxon>
        <taxon>Halobacteria</taxon>
        <taxon>Halobacteriales</taxon>
        <taxon>Haloarculaceae</taxon>
        <taxon>Halovenus</taxon>
    </lineage>
</organism>
<keyword evidence="3" id="KW-1185">Reference proteome</keyword>
<gene>
    <name evidence="2" type="ORF">SAMN05216226_101177</name>
</gene>
<dbReference type="OrthoDB" id="193961at2157"/>
<dbReference type="Proteomes" id="UP000198856">
    <property type="component" value="Unassembled WGS sequence"/>
</dbReference>
<dbReference type="Pfam" id="PF00582">
    <property type="entry name" value="Usp"/>
    <property type="match status" value="1"/>
</dbReference>
<reference evidence="2 3" key="1">
    <citation type="submission" date="2016-10" db="EMBL/GenBank/DDBJ databases">
        <authorList>
            <person name="de Groot N.N."/>
        </authorList>
    </citation>
    <scope>NUCLEOTIDE SEQUENCE [LARGE SCALE GENOMIC DNA]</scope>
    <source>
        <strain evidence="2 3">IBRC-M10015</strain>
    </source>
</reference>
<dbReference type="EMBL" id="FNFC01000001">
    <property type="protein sequence ID" value="SDJ21727.1"/>
    <property type="molecule type" value="Genomic_DNA"/>
</dbReference>
<evidence type="ECO:0000313" key="3">
    <source>
        <dbReference type="Proteomes" id="UP000198856"/>
    </source>
</evidence>
<dbReference type="SUPFAM" id="SSF52402">
    <property type="entry name" value="Adenine nucleotide alpha hydrolases-like"/>
    <property type="match status" value="1"/>
</dbReference>
<proteinExistence type="predicted"/>
<evidence type="ECO:0000259" key="1">
    <source>
        <dbReference type="Pfam" id="PF00582"/>
    </source>
</evidence>
<dbReference type="InterPro" id="IPR014729">
    <property type="entry name" value="Rossmann-like_a/b/a_fold"/>
</dbReference>
<sequence>MTIVVPFDDSPLAREALRRATEIKHPTEQVAAVAVIPNENAKYAENRGWIGPDEKFDPETIVSRLSGQVNELAPDASFDYIVVGRYATSGQIASKIRGYAREAGARIVVLGSQNAGRIVSSVGSIGRDVATDKAYDTFIVRSETNSCERLQAG</sequence>
<protein>
    <submittedName>
        <fullName evidence="2">Universal stress protein family protein</fullName>
    </submittedName>
</protein>
<dbReference type="Gene3D" id="3.40.50.620">
    <property type="entry name" value="HUPs"/>
    <property type="match status" value="1"/>
</dbReference>
<dbReference type="InterPro" id="IPR006016">
    <property type="entry name" value="UspA"/>
</dbReference>
<evidence type="ECO:0000313" key="2">
    <source>
        <dbReference type="EMBL" id="SDJ21727.1"/>
    </source>
</evidence>
<feature type="domain" description="UspA" evidence="1">
    <location>
        <begin position="2"/>
        <end position="130"/>
    </location>
</feature>
<dbReference type="AlphaFoldDB" id="A0A1G8RXQ6"/>
<name>A0A1G8RXQ6_9EURY</name>
<dbReference type="RefSeq" id="WP_176765191.1">
    <property type="nucleotide sequence ID" value="NZ_FNFC01000001.1"/>
</dbReference>
<accession>A0A1G8RXQ6</accession>
<dbReference type="STRING" id="890420.SAMN05216226_101177"/>